<organism evidence="1 2">
    <name type="scientific">Nocardioides psychrotolerans</name>
    <dbReference type="NCBI Taxonomy" id="1005945"/>
    <lineage>
        <taxon>Bacteria</taxon>
        <taxon>Bacillati</taxon>
        <taxon>Actinomycetota</taxon>
        <taxon>Actinomycetes</taxon>
        <taxon>Propionibacteriales</taxon>
        <taxon>Nocardioidaceae</taxon>
        <taxon>Nocardioides</taxon>
    </lineage>
</organism>
<proteinExistence type="predicted"/>
<protein>
    <submittedName>
        <fullName evidence="1">Uncharacterized protein</fullName>
    </submittedName>
</protein>
<sequence>MTITTTPGTLPDPTGSTADLETETCTLDISSSLPKWQGPHHSGT</sequence>
<accession>A0A1I3KDU4</accession>
<evidence type="ECO:0000313" key="1">
    <source>
        <dbReference type="EMBL" id="SFI70365.1"/>
    </source>
</evidence>
<keyword evidence="2" id="KW-1185">Reference proteome</keyword>
<reference evidence="1 2" key="1">
    <citation type="submission" date="2016-10" db="EMBL/GenBank/DDBJ databases">
        <authorList>
            <person name="de Groot N.N."/>
        </authorList>
    </citation>
    <scope>NUCLEOTIDE SEQUENCE [LARGE SCALE GENOMIC DNA]</scope>
    <source>
        <strain evidence="1 2">CGMCC 1.11156</strain>
    </source>
</reference>
<dbReference type="Proteomes" id="UP000198649">
    <property type="component" value="Unassembled WGS sequence"/>
</dbReference>
<dbReference type="STRING" id="1005945.SAMN05216561_1123"/>
<evidence type="ECO:0000313" key="2">
    <source>
        <dbReference type="Proteomes" id="UP000198649"/>
    </source>
</evidence>
<dbReference type="EMBL" id="FOQG01000012">
    <property type="protein sequence ID" value="SFI70365.1"/>
    <property type="molecule type" value="Genomic_DNA"/>
</dbReference>
<name>A0A1I3KDU4_9ACTN</name>
<gene>
    <name evidence="1" type="ORF">SAMN05216561_1123</name>
</gene>
<dbReference type="AlphaFoldDB" id="A0A1I3KDU4"/>